<keyword evidence="3" id="KW-0805">Transcription regulation</keyword>
<dbReference type="PANTHER" id="PTHR48111:SF73">
    <property type="entry name" value="ALKALINE PHOSPHATASE SYNTHESIS TRANSCRIPTIONAL REGULATORY PROTEIN PHOP"/>
    <property type="match status" value="1"/>
</dbReference>
<evidence type="ECO:0000256" key="3">
    <source>
        <dbReference type="ARBA" id="ARBA00023015"/>
    </source>
</evidence>
<dbReference type="Gene3D" id="6.10.250.690">
    <property type="match status" value="1"/>
</dbReference>
<dbReference type="GO" id="GO:0006355">
    <property type="term" value="P:regulation of DNA-templated transcription"/>
    <property type="evidence" value="ECO:0007669"/>
    <property type="project" value="InterPro"/>
</dbReference>
<reference evidence="10 11" key="1">
    <citation type="submission" date="2014-06" db="EMBL/GenBank/DDBJ databases">
        <title>Draft genome sequence of Bacillus gaemokensis JCM 15801 (MCCC 1A00707).</title>
        <authorList>
            <person name="Lai Q."/>
            <person name="Liu Y."/>
            <person name="Shao Z."/>
        </authorList>
    </citation>
    <scope>NUCLEOTIDE SEQUENCE [LARGE SCALE GENOMIC DNA]</scope>
    <source>
        <strain evidence="10 11">JCM 15801</strain>
    </source>
</reference>
<evidence type="ECO:0000256" key="2">
    <source>
        <dbReference type="ARBA" id="ARBA00023012"/>
    </source>
</evidence>
<evidence type="ECO:0000313" key="11">
    <source>
        <dbReference type="Proteomes" id="UP000027778"/>
    </source>
</evidence>
<keyword evidence="2" id="KW-0902">Two-component regulatory system</keyword>
<evidence type="ECO:0000259" key="8">
    <source>
        <dbReference type="PROSITE" id="PS50110"/>
    </source>
</evidence>
<dbReference type="SMART" id="SM00448">
    <property type="entry name" value="REC"/>
    <property type="match status" value="1"/>
</dbReference>
<dbReference type="SMART" id="SM00862">
    <property type="entry name" value="Trans_reg_C"/>
    <property type="match status" value="1"/>
</dbReference>
<feature type="modified residue" description="4-aspartylphosphate" evidence="6">
    <location>
        <position position="52"/>
    </location>
</feature>
<evidence type="ECO:0000256" key="5">
    <source>
        <dbReference type="ARBA" id="ARBA00023163"/>
    </source>
</evidence>
<dbReference type="GO" id="GO:0000156">
    <property type="term" value="F:phosphorelay response regulator activity"/>
    <property type="evidence" value="ECO:0007669"/>
    <property type="project" value="TreeGrafter"/>
</dbReference>
<dbReference type="PROSITE" id="PS51755">
    <property type="entry name" value="OMPR_PHOB"/>
    <property type="match status" value="1"/>
</dbReference>
<dbReference type="RefSeq" id="WP_033675157.1">
    <property type="nucleotide sequence ID" value="NZ_JOTM01000012.1"/>
</dbReference>
<dbReference type="FunFam" id="3.40.50.2300:FF:000001">
    <property type="entry name" value="DNA-binding response regulator PhoB"/>
    <property type="match status" value="1"/>
</dbReference>
<evidence type="ECO:0000256" key="7">
    <source>
        <dbReference type="PROSITE-ProRule" id="PRU01091"/>
    </source>
</evidence>
<keyword evidence="4 7" id="KW-0238">DNA-binding</keyword>
<name>A0A073KN60_9BACI</name>
<keyword evidence="11" id="KW-1185">Reference proteome</keyword>
<dbReference type="PROSITE" id="PS50110">
    <property type="entry name" value="RESPONSE_REGULATORY"/>
    <property type="match status" value="1"/>
</dbReference>
<evidence type="ECO:0000256" key="6">
    <source>
        <dbReference type="PROSITE-ProRule" id="PRU00169"/>
    </source>
</evidence>
<dbReference type="InterPro" id="IPR011006">
    <property type="entry name" value="CheY-like_superfamily"/>
</dbReference>
<dbReference type="GO" id="GO:0005829">
    <property type="term" value="C:cytosol"/>
    <property type="evidence" value="ECO:0007669"/>
    <property type="project" value="TreeGrafter"/>
</dbReference>
<proteinExistence type="predicted"/>
<feature type="domain" description="OmpR/PhoB-type" evidence="9">
    <location>
        <begin position="122"/>
        <end position="222"/>
    </location>
</feature>
<evidence type="ECO:0000256" key="4">
    <source>
        <dbReference type="ARBA" id="ARBA00023125"/>
    </source>
</evidence>
<evidence type="ECO:0000313" key="10">
    <source>
        <dbReference type="EMBL" id="KEK23818.1"/>
    </source>
</evidence>
<evidence type="ECO:0000259" key="9">
    <source>
        <dbReference type="PROSITE" id="PS51755"/>
    </source>
</evidence>
<dbReference type="Pfam" id="PF00072">
    <property type="entry name" value="Response_reg"/>
    <property type="match status" value="1"/>
</dbReference>
<dbReference type="CDD" id="cd00383">
    <property type="entry name" value="trans_reg_C"/>
    <property type="match status" value="1"/>
</dbReference>
<dbReference type="EMBL" id="JOTM01000012">
    <property type="protein sequence ID" value="KEK23818.1"/>
    <property type="molecule type" value="Genomic_DNA"/>
</dbReference>
<gene>
    <name evidence="10" type="ORF">BAGA_06485</name>
</gene>
<dbReference type="OrthoDB" id="9790442at2"/>
<dbReference type="GO" id="GO:0000976">
    <property type="term" value="F:transcription cis-regulatory region binding"/>
    <property type="evidence" value="ECO:0007669"/>
    <property type="project" value="TreeGrafter"/>
</dbReference>
<dbReference type="GO" id="GO:0032993">
    <property type="term" value="C:protein-DNA complex"/>
    <property type="evidence" value="ECO:0007669"/>
    <property type="project" value="TreeGrafter"/>
</dbReference>
<dbReference type="eggNOG" id="COG0745">
    <property type="taxonomic scope" value="Bacteria"/>
</dbReference>
<dbReference type="AlphaFoldDB" id="A0A073KN60"/>
<dbReference type="PANTHER" id="PTHR48111">
    <property type="entry name" value="REGULATOR OF RPOS"/>
    <property type="match status" value="1"/>
</dbReference>
<evidence type="ECO:0000256" key="1">
    <source>
        <dbReference type="ARBA" id="ARBA00022553"/>
    </source>
</evidence>
<dbReference type="Gene3D" id="3.40.50.2300">
    <property type="match status" value="1"/>
</dbReference>
<keyword evidence="1 6" id="KW-0597">Phosphoprotein</keyword>
<dbReference type="InterPro" id="IPR001789">
    <property type="entry name" value="Sig_transdc_resp-reg_receiver"/>
</dbReference>
<keyword evidence="5" id="KW-0804">Transcription</keyword>
<dbReference type="SUPFAM" id="SSF52172">
    <property type="entry name" value="CheY-like"/>
    <property type="match status" value="1"/>
</dbReference>
<dbReference type="CDD" id="cd17574">
    <property type="entry name" value="REC_OmpR"/>
    <property type="match status" value="1"/>
</dbReference>
<dbReference type="Pfam" id="PF00486">
    <property type="entry name" value="Trans_reg_C"/>
    <property type="match status" value="1"/>
</dbReference>
<dbReference type="Proteomes" id="UP000027778">
    <property type="component" value="Unassembled WGS sequence"/>
</dbReference>
<feature type="domain" description="Response regulatory" evidence="8">
    <location>
        <begin position="3"/>
        <end position="116"/>
    </location>
</feature>
<accession>A0A073KN60</accession>
<dbReference type="InterPro" id="IPR036388">
    <property type="entry name" value="WH-like_DNA-bd_sf"/>
</dbReference>
<dbReference type="STRING" id="574375.AZF08_20830"/>
<comment type="caution">
    <text evidence="10">The sequence shown here is derived from an EMBL/GenBank/DDBJ whole genome shotgun (WGS) entry which is preliminary data.</text>
</comment>
<protein>
    <submittedName>
        <fullName evidence="10">XRE family transcriptional regulator</fullName>
    </submittedName>
</protein>
<dbReference type="InterPro" id="IPR039420">
    <property type="entry name" value="WalR-like"/>
</dbReference>
<organism evidence="10 11">
    <name type="scientific">Bacillus gaemokensis</name>
    <dbReference type="NCBI Taxonomy" id="574375"/>
    <lineage>
        <taxon>Bacteria</taxon>
        <taxon>Bacillati</taxon>
        <taxon>Bacillota</taxon>
        <taxon>Bacilli</taxon>
        <taxon>Bacillales</taxon>
        <taxon>Bacillaceae</taxon>
        <taxon>Bacillus</taxon>
        <taxon>Bacillus cereus group</taxon>
    </lineage>
</organism>
<dbReference type="Gene3D" id="1.10.10.10">
    <property type="entry name" value="Winged helix-like DNA-binding domain superfamily/Winged helix DNA-binding domain"/>
    <property type="match status" value="1"/>
</dbReference>
<feature type="DNA-binding region" description="OmpR/PhoB-type" evidence="7">
    <location>
        <begin position="122"/>
        <end position="222"/>
    </location>
</feature>
<dbReference type="InterPro" id="IPR001867">
    <property type="entry name" value="OmpR/PhoB-type_DNA-bd"/>
</dbReference>
<sequence>MIDILLVDDEPRMLELLTLYLTPRGYNCVCATSGHEAISYIESKSFKFVLLDIMMPKIDGWETCKRIRSFSSVPIIMVTARDQTIDVVQGLKIGADDYITKPFHEEELLARIEAVLRRSNQNEQIQYRTILWDEAKHFISVHGQEIFLTPIEFSLLGLFLRHVNYVLSRDQLIERIWGLETNTEDRTVDSHIRNLRDKLRKANFPIDEHLKTVYGIGYRWIDTENQGAM</sequence>